<dbReference type="EMBL" id="JAJFZV010000020">
    <property type="protein sequence ID" value="MCC3299778.1"/>
    <property type="molecule type" value="Genomic_DNA"/>
</dbReference>
<proteinExistence type="predicted"/>
<comment type="caution">
    <text evidence="1">The sequence shown here is derived from an EMBL/GenBank/DDBJ whole genome shotgun (WGS) entry which is preliminary data.</text>
</comment>
<dbReference type="Proteomes" id="UP001139158">
    <property type="component" value="Unassembled WGS sequence"/>
</dbReference>
<gene>
    <name evidence="1" type="ORF">LJ757_18630</name>
</gene>
<sequence length="88" mass="9626">MSEATIYTLRAAAREGGEKHFPDDIAQLEDITFAEMTFTVLDAGETSAILQAESAEEIDLDDDFVQAFEDALVSSHGIYLDIEAVPED</sequence>
<dbReference type="AlphaFoldDB" id="A0A9X1MGM9"/>
<name>A0A9X1MGM9_9MICC</name>
<dbReference type="RefSeq" id="WP_227897776.1">
    <property type="nucleotide sequence ID" value="NZ_CP099467.1"/>
</dbReference>
<evidence type="ECO:0000313" key="2">
    <source>
        <dbReference type="Proteomes" id="UP001139158"/>
    </source>
</evidence>
<organism evidence="1 2">
    <name type="scientific">Arthrobacter caoxuetaonis</name>
    <dbReference type="NCBI Taxonomy" id="2886935"/>
    <lineage>
        <taxon>Bacteria</taxon>
        <taxon>Bacillati</taxon>
        <taxon>Actinomycetota</taxon>
        <taxon>Actinomycetes</taxon>
        <taxon>Micrococcales</taxon>
        <taxon>Micrococcaceae</taxon>
        <taxon>Arthrobacter</taxon>
    </lineage>
</organism>
<keyword evidence="2" id="KW-1185">Reference proteome</keyword>
<evidence type="ECO:0000313" key="1">
    <source>
        <dbReference type="EMBL" id="MCC3299778.1"/>
    </source>
</evidence>
<protein>
    <submittedName>
        <fullName evidence="1">Uncharacterized protein</fullName>
    </submittedName>
</protein>
<reference evidence="1" key="1">
    <citation type="submission" date="2021-10" db="EMBL/GenBank/DDBJ databases">
        <title>Novel species in genus Arthrobacter.</title>
        <authorList>
            <person name="Liu Y."/>
        </authorList>
    </citation>
    <scope>NUCLEOTIDE SEQUENCE</scope>
    <source>
        <strain evidence="1">Zg-Y453</strain>
    </source>
</reference>
<accession>A0A9X1MGM9</accession>